<comment type="caution">
    <text evidence="2">The sequence shown here is derived from an EMBL/GenBank/DDBJ whole genome shotgun (WGS) entry which is preliminary data.</text>
</comment>
<name>A0A1G2R323_9BACT</name>
<feature type="region of interest" description="Disordered" evidence="1">
    <location>
        <begin position="1"/>
        <end position="29"/>
    </location>
</feature>
<dbReference type="Proteomes" id="UP000176901">
    <property type="component" value="Unassembled WGS sequence"/>
</dbReference>
<reference evidence="2 3" key="1">
    <citation type="journal article" date="2016" name="Nat. Commun.">
        <title>Thousands of microbial genomes shed light on interconnected biogeochemical processes in an aquifer system.</title>
        <authorList>
            <person name="Anantharaman K."/>
            <person name="Brown C.T."/>
            <person name="Hug L.A."/>
            <person name="Sharon I."/>
            <person name="Castelle C.J."/>
            <person name="Probst A.J."/>
            <person name="Thomas B.C."/>
            <person name="Singh A."/>
            <person name="Wilkins M.J."/>
            <person name="Karaoz U."/>
            <person name="Brodie E.L."/>
            <person name="Williams K.H."/>
            <person name="Hubbard S.S."/>
            <person name="Banfield J.F."/>
        </authorList>
    </citation>
    <scope>NUCLEOTIDE SEQUENCE [LARGE SCALE GENOMIC DNA]</scope>
</reference>
<feature type="compositionally biased region" description="Basic and acidic residues" evidence="1">
    <location>
        <begin position="9"/>
        <end position="29"/>
    </location>
</feature>
<evidence type="ECO:0000313" key="3">
    <source>
        <dbReference type="Proteomes" id="UP000176901"/>
    </source>
</evidence>
<sequence length="144" mass="16317">MNPQGVLDAARDAQRAHDAAREKQRKEQKRLTQELGSWAGENLFPRLRPASPEDYRRWLRGYIENGGKPTHVYGYPFSTWKWYVAIGDIKAPTALHGSQAIHMIIPAGINVAQGDWGHCSLFFMDGYRRASITVPIFGDTNFDD</sequence>
<dbReference type="AlphaFoldDB" id="A0A1G2R323"/>
<dbReference type="EMBL" id="MHTW01000015">
    <property type="protein sequence ID" value="OHA67265.1"/>
    <property type="molecule type" value="Genomic_DNA"/>
</dbReference>
<accession>A0A1G2R323</accession>
<protein>
    <submittedName>
        <fullName evidence="2">Uncharacterized protein</fullName>
    </submittedName>
</protein>
<gene>
    <name evidence="2" type="ORF">A3C82_00165</name>
</gene>
<organism evidence="2 3">
    <name type="scientific">Candidatus Wildermuthbacteria bacterium RIFCSPHIGHO2_02_FULL_47_12</name>
    <dbReference type="NCBI Taxonomy" id="1802451"/>
    <lineage>
        <taxon>Bacteria</taxon>
        <taxon>Candidatus Wildermuthiibacteriota</taxon>
    </lineage>
</organism>
<evidence type="ECO:0000313" key="2">
    <source>
        <dbReference type="EMBL" id="OHA67265.1"/>
    </source>
</evidence>
<proteinExistence type="predicted"/>
<evidence type="ECO:0000256" key="1">
    <source>
        <dbReference type="SAM" id="MobiDB-lite"/>
    </source>
</evidence>